<gene>
    <name evidence="1" type="ORF">SAMN03080594_107184</name>
</gene>
<dbReference type="EMBL" id="FQUX01000007">
    <property type="protein sequence ID" value="SHF80137.1"/>
    <property type="molecule type" value="Genomic_DNA"/>
</dbReference>
<dbReference type="Proteomes" id="UP000184406">
    <property type="component" value="Unassembled WGS sequence"/>
</dbReference>
<reference evidence="2" key="1">
    <citation type="submission" date="2016-11" db="EMBL/GenBank/DDBJ databases">
        <authorList>
            <person name="Varghese N."/>
            <person name="Submissions S."/>
        </authorList>
    </citation>
    <scope>NUCLEOTIDE SEQUENCE [LARGE SCALE GENOMIC DNA]</scope>
    <source>
        <strain evidence="2">DSM 17539</strain>
    </source>
</reference>
<protein>
    <submittedName>
        <fullName evidence="1">Sulfotransferase family protein</fullName>
    </submittedName>
</protein>
<dbReference type="SUPFAM" id="SSF52540">
    <property type="entry name" value="P-loop containing nucleoside triphosphate hydrolases"/>
    <property type="match status" value="1"/>
</dbReference>
<dbReference type="Gene3D" id="3.40.50.300">
    <property type="entry name" value="P-loop containing nucleotide triphosphate hydrolases"/>
    <property type="match status" value="1"/>
</dbReference>
<evidence type="ECO:0000313" key="1">
    <source>
        <dbReference type="EMBL" id="SHF80137.1"/>
    </source>
</evidence>
<proteinExistence type="predicted"/>
<keyword evidence="1" id="KW-0808">Transferase</keyword>
<sequence>MSSYSKSEKILHKLYLSNYFLSKSSLELEEIIFGPKAKNILVKEYVFITGLARSGTTALMNKIFGTNEYASLQYSNMPILLSPNLWNKKLKIAAHERAHKDGIIIDGNSPEEFDEYFWKAFMKDSYIKDGLLPHIVEEEIVNKYLTYISLICLSKQKQKYISKNNNNILRLSTLKKINNSKIFILFREPISHASSLMKLHRSFSDSQREDPFVLDYFNYLGHHEFGLNHKPFLLTSNFIETKSQYDLEDINYWLILWINYYEYVLDTFDDSYMLISFESLVNEPDSVFEYVSKNLQVKPFPNSIKKHKPMIYQPVPCNLELQNRAKQVYNKLLSLIKY</sequence>
<name>A0A1M5ELQ7_9FLAO</name>
<dbReference type="OrthoDB" id="1441538at2"/>
<accession>A0A1M5ELQ7</accession>
<dbReference type="RefSeq" id="WP_072864062.1">
    <property type="nucleotide sequence ID" value="NZ_FQUX01000007.1"/>
</dbReference>
<organism evidence="1 2">
    <name type="scientific">Arenibacter palladensis</name>
    <dbReference type="NCBI Taxonomy" id="237373"/>
    <lineage>
        <taxon>Bacteria</taxon>
        <taxon>Pseudomonadati</taxon>
        <taxon>Bacteroidota</taxon>
        <taxon>Flavobacteriia</taxon>
        <taxon>Flavobacteriales</taxon>
        <taxon>Flavobacteriaceae</taxon>
        <taxon>Arenibacter</taxon>
    </lineage>
</organism>
<evidence type="ECO:0000313" key="2">
    <source>
        <dbReference type="Proteomes" id="UP000184406"/>
    </source>
</evidence>
<dbReference type="InterPro" id="IPR027417">
    <property type="entry name" value="P-loop_NTPase"/>
</dbReference>
<dbReference type="AlphaFoldDB" id="A0A1M5ELQ7"/>
<dbReference type="GO" id="GO:0016740">
    <property type="term" value="F:transferase activity"/>
    <property type="evidence" value="ECO:0007669"/>
    <property type="project" value="UniProtKB-KW"/>
</dbReference>
<keyword evidence="2" id="KW-1185">Reference proteome</keyword>